<accession>A0A4P9X690</accession>
<dbReference type="InterPro" id="IPR011502">
    <property type="entry name" value="Nucleoporin_Nup85"/>
</dbReference>
<evidence type="ECO:0000256" key="4">
    <source>
        <dbReference type="ARBA" id="ARBA00022816"/>
    </source>
</evidence>
<proteinExistence type="inferred from homology"/>
<keyword evidence="9" id="KW-0472">Membrane</keyword>
<keyword evidence="5 9" id="KW-0653">Protein transport</keyword>
<evidence type="ECO:0000256" key="3">
    <source>
        <dbReference type="ARBA" id="ARBA00022448"/>
    </source>
</evidence>
<evidence type="ECO:0000256" key="5">
    <source>
        <dbReference type="ARBA" id="ARBA00022927"/>
    </source>
</evidence>
<keyword evidence="4 9" id="KW-0509">mRNA transport</keyword>
<dbReference type="GO" id="GO:0006606">
    <property type="term" value="P:protein import into nucleus"/>
    <property type="evidence" value="ECO:0007669"/>
    <property type="project" value="TreeGrafter"/>
</dbReference>
<dbReference type="PANTHER" id="PTHR13373">
    <property type="entry name" value="FROUNT PROTEIN-RELATED"/>
    <property type="match status" value="1"/>
</dbReference>
<comment type="similarity">
    <text evidence="2 9">Belongs to the nucleoporin Nup85 family.</text>
</comment>
<keyword evidence="3 9" id="KW-0813">Transport</keyword>
<sequence length="815" mass="89173">MVAPSPAAAVVSDAANDALVRDVAHDLTYARETRLGICPPQRYPALRAQNRGIRIAFQPAGPQTMTAFMAARHAPRPGAPSTPHHPQDQNVYSGKLLPAFAVHDRPFIHATLGLYMQLQQLWTAVRSGPKRARRNGGAMAAASDADDDGDDAYRGGSSGVPTVEDVMAISRSYREEMRRAMPSPHAPVTRPADADRFALLHRIWHLMECLIETDDLPGAMLASLLAWRSQNRPHPLLARGQLEALLATQTARSLPGFWPVLETLLVRGDIRSARQLLTHALSESSASAEPILDELRHVLETLPDVGQAARSQTVFIKTWNTWHHGVVAMEKRVAADLDDATAAPHYTCARADKLQIARLLRIMEGRETAITEAAHDWCDAMLALAFYTNPLIKVYELIHPLSRFEALTAPLMDASASTADAPPSSFVLSERILIHLLRWEINDAVRHSSNLDWWLGAHLQDMLAKLNLGFEDDTRDFGNDRTTASSGTASRKRMAGAAAAGDAEMAGTTTTAATTTAAAAPSREEIREGLIVDYSQRLLQDPATVAAGRAYLETCPVQGGPLLYSWLERQTPDQPLSVTQLLYLCQRYHFRDVARRIHLVQARRAKDEGLLADAICHALDADAPELVETICTELMTDYLNTDDRSGYSSLVVALQDTRYLTAHPFLVFLNAYDQFQRAHDADRSHDAAQQLWHMLAGHTATGTAPVTPPMYEPLLLLKAVPLLEDTNVPVFNAAQTRDLMACLETFLLRTAPAPTPAAAAAACRAARGCPVAANLAALQAPAYPPRLLAVIGDRDEFQRLLTLALTRNLARALVM</sequence>
<dbReference type="OrthoDB" id="17644at2759"/>
<comment type="subunit">
    <text evidence="9">Component of the nuclear pore complex (NPC).</text>
</comment>
<name>A0A4P9X690_9FUNG</name>
<dbReference type="EMBL" id="ML014211">
    <property type="protein sequence ID" value="RKP00530.1"/>
    <property type="molecule type" value="Genomic_DNA"/>
</dbReference>
<comment type="subcellular location">
    <subcellularLocation>
        <location evidence="1 9">Nucleus</location>
        <location evidence="1 9">Nuclear pore complex</location>
    </subcellularLocation>
</comment>
<dbReference type="GO" id="GO:0017056">
    <property type="term" value="F:structural constituent of nuclear pore"/>
    <property type="evidence" value="ECO:0007669"/>
    <property type="project" value="TreeGrafter"/>
</dbReference>
<dbReference type="GO" id="GO:0006406">
    <property type="term" value="P:mRNA export from nucleus"/>
    <property type="evidence" value="ECO:0007669"/>
    <property type="project" value="TreeGrafter"/>
</dbReference>
<evidence type="ECO:0000256" key="7">
    <source>
        <dbReference type="ARBA" id="ARBA00023132"/>
    </source>
</evidence>
<evidence type="ECO:0000256" key="6">
    <source>
        <dbReference type="ARBA" id="ARBA00023010"/>
    </source>
</evidence>
<dbReference type="PANTHER" id="PTHR13373:SF21">
    <property type="entry name" value="NUCLEAR PORE COMPLEX PROTEIN NUP85"/>
    <property type="match status" value="1"/>
</dbReference>
<evidence type="ECO:0000256" key="1">
    <source>
        <dbReference type="ARBA" id="ARBA00004567"/>
    </source>
</evidence>
<comment type="function">
    <text evidence="9">Functions as a component of the nuclear pore complex (NPC).</text>
</comment>
<dbReference type="GO" id="GO:0031080">
    <property type="term" value="C:nuclear pore outer ring"/>
    <property type="evidence" value="ECO:0007669"/>
    <property type="project" value="TreeGrafter"/>
</dbReference>
<keyword evidence="8 9" id="KW-0539">Nucleus</keyword>
<dbReference type="AlphaFoldDB" id="A0A4P9X690"/>
<keyword evidence="6 9" id="KW-0811">Translocation</keyword>
<evidence type="ECO:0000256" key="10">
    <source>
        <dbReference type="SAM" id="MobiDB-lite"/>
    </source>
</evidence>
<dbReference type="GO" id="GO:0045893">
    <property type="term" value="P:positive regulation of DNA-templated transcription"/>
    <property type="evidence" value="ECO:0007669"/>
    <property type="project" value="TreeGrafter"/>
</dbReference>
<dbReference type="STRING" id="1555241.A0A4P9X690"/>
<evidence type="ECO:0000256" key="2">
    <source>
        <dbReference type="ARBA" id="ARBA00005573"/>
    </source>
</evidence>
<keyword evidence="12" id="KW-1185">Reference proteome</keyword>
<dbReference type="Proteomes" id="UP000274922">
    <property type="component" value="Unassembled WGS sequence"/>
</dbReference>
<evidence type="ECO:0000256" key="9">
    <source>
        <dbReference type="RuleBase" id="RU365073"/>
    </source>
</evidence>
<evidence type="ECO:0000256" key="8">
    <source>
        <dbReference type="ARBA" id="ARBA00023242"/>
    </source>
</evidence>
<evidence type="ECO:0000313" key="11">
    <source>
        <dbReference type="EMBL" id="RKP00530.1"/>
    </source>
</evidence>
<protein>
    <recommendedName>
        <fullName evidence="9">Nuclear pore complex protein Nup85</fullName>
    </recommendedName>
</protein>
<dbReference type="Pfam" id="PF07575">
    <property type="entry name" value="Nucleopor_Nup85"/>
    <property type="match status" value="1"/>
</dbReference>
<organism evidence="11 12">
    <name type="scientific">Caulochytrium protostelioides</name>
    <dbReference type="NCBI Taxonomy" id="1555241"/>
    <lineage>
        <taxon>Eukaryota</taxon>
        <taxon>Fungi</taxon>
        <taxon>Fungi incertae sedis</taxon>
        <taxon>Chytridiomycota</taxon>
        <taxon>Chytridiomycota incertae sedis</taxon>
        <taxon>Chytridiomycetes</taxon>
        <taxon>Caulochytriales</taxon>
        <taxon>Caulochytriaceae</taxon>
        <taxon>Caulochytrium</taxon>
    </lineage>
</organism>
<dbReference type="GO" id="GO:0031965">
    <property type="term" value="C:nuclear membrane"/>
    <property type="evidence" value="ECO:0007669"/>
    <property type="project" value="UniProtKB-UniRule"/>
</dbReference>
<feature type="region of interest" description="Disordered" evidence="10">
    <location>
        <begin position="131"/>
        <end position="150"/>
    </location>
</feature>
<reference evidence="12" key="1">
    <citation type="journal article" date="2018" name="Nat. Microbiol.">
        <title>Leveraging single-cell genomics to expand the fungal tree of life.</title>
        <authorList>
            <person name="Ahrendt S.R."/>
            <person name="Quandt C.A."/>
            <person name="Ciobanu D."/>
            <person name="Clum A."/>
            <person name="Salamov A."/>
            <person name="Andreopoulos B."/>
            <person name="Cheng J.F."/>
            <person name="Woyke T."/>
            <person name="Pelin A."/>
            <person name="Henrissat B."/>
            <person name="Reynolds N.K."/>
            <person name="Benny G.L."/>
            <person name="Smith M.E."/>
            <person name="James T.Y."/>
            <person name="Grigoriev I.V."/>
        </authorList>
    </citation>
    <scope>NUCLEOTIDE SEQUENCE [LARGE SCALE GENOMIC DNA]</scope>
    <source>
        <strain evidence="12">ATCC 52028</strain>
    </source>
</reference>
<evidence type="ECO:0000313" key="12">
    <source>
        <dbReference type="Proteomes" id="UP000274922"/>
    </source>
</evidence>
<gene>
    <name evidence="11" type="ORF">CXG81DRAFT_26759</name>
</gene>
<keyword evidence="7 9" id="KW-0906">Nuclear pore complex</keyword>